<accession>A0A4D6MWI5</accession>
<dbReference type="AlphaFoldDB" id="A0A4D6MWI5"/>
<evidence type="ECO:0000313" key="3">
    <source>
        <dbReference type="Proteomes" id="UP000501690"/>
    </source>
</evidence>
<evidence type="ECO:0000313" key="2">
    <source>
        <dbReference type="EMBL" id="QCE05836.1"/>
    </source>
</evidence>
<name>A0A4D6MWI5_VIGUN</name>
<dbReference type="EMBL" id="CP039353">
    <property type="protein sequence ID" value="QCE05836.1"/>
    <property type="molecule type" value="Genomic_DNA"/>
</dbReference>
<proteinExistence type="predicted"/>
<organism evidence="2 3">
    <name type="scientific">Vigna unguiculata</name>
    <name type="common">Cowpea</name>
    <dbReference type="NCBI Taxonomy" id="3917"/>
    <lineage>
        <taxon>Eukaryota</taxon>
        <taxon>Viridiplantae</taxon>
        <taxon>Streptophyta</taxon>
        <taxon>Embryophyta</taxon>
        <taxon>Tracheophyta</taxon>
        <taxon>Spermatophyta</taxon>
        <taxon>Magnoliopsida</taxon>
        <taxon>eudicotyledons</taxon>
        <taxon>Gunneridae</taxon>
        <taxon>Pentapetalae</taxon>
        <taxon>rosids</taxon>
        <taxon>fabids</taxon>
        <taxon>Fabales</taxon>
        <taxon>Fabaceae</taxon>
        <taxon>Papilionoideae</taxon>
        <taxon>50 kb inversion clade</taxon>
        <taxon>NPAAA clade</taxon>
        <taxon>indigoferoid/millettioid clade</taxon>
        <taxon>Phaseoleae</taxon>
        <taxon>Vigna</taxon>
    </lineage>
</organism>
<feature type="region of interest" description="Disordered" evidence="1">
    <location>
        <begin position="1"/>
        <end position="30"/>
    </location>
</feature>
<protein>
    <submittedName>
        <fullName evidence="2">Uncharacterized protein</fullName>
    </submittedName>
</protein>
<reference evidence="2 3" key="1">
    <citation type="submission" date="2019-04" db="EMBL/GenBank/DDBJ databases">
        <title>An improved genome assembly and genetic linkage map for asparagus bean, Vigna unguiculata ssp. sesquipedialis.</title>
        <authorList>
            <person name="Xia Q."/>
            <person name="Zhang R."/>
            <person name="Dong Y."/>
        </authorList>
    </citation>
    <scope>NUCLEOTIDE SEQUENCE [LARGE SCALE GENOMIC DNA]</scope>
    <source>
        <tissue evidence="2">Leaf</tissue>
    </source>
</reference>
<keyword evidence="3" id="KW-1185">Reference proteome</keyword>
<evidence type="ECO:0000256" key="1">
    <source>
        <dbReference type="SAM" id="MobiDB-lite"/>
    </source>
</evidence>
<sequence>MLSSDSWVSPRRPRRGFERHSLSPAQARGTRLSEFARRTWRFERDFSPRREALDFERLTLSLRRECVSLPGEGISPRRDNVLRWRAHDGQGTVVCPSATIGRGGHSMVFVCVLQVLSLIHIEMCIRDGI</sequence>
<gene>
    <name evidence="2" type="ORF">DEO72_LG9g844</name>
</gene>
<dbReference type="Proteomes" id="UP000501690">
    <property type="component" value="Linkage Group LG9"/>
</dbReference>